<reference evidence="2" key="1">
    <citation type="journal article" date="2019" name="Int. J. Syst. Evol. Microbiol.">
        <title>The Global Catalogue of Microorganisms (GCM) 10K type strain sequencing project: providing services to taxonomists for standard genome sequencing and annotation.</title>
        <authorList>
            <consortium name="The Broad Institute Genomics Platform"/>
            <consortium name="The Broad Institute Genome Sequencing Center for Infectious Disease"/>
            <person name="Wu L."/>
            <person name="Ma J."/>
        </authorList>
    </citation>
    <scope>NUCLEOTIDE SEQUENCE [LARGE SCALE GENOMIC DNA]</scope>
    <source>
        <strain evidence="2">CCUG 48216</strain>
    </source>
</reference>
<proteinExistence type="predicted"/>
<dbReference type="Gene3D" id="1.10.30.50">
    <property type="match status" value="1"/>
</dbReference>
<organism evidence="1 2">
    <name type="scientific">Paenibacillus timonensis</name>
    <dbReference type="NCBI Taxonomy" id="225915"/>
    <lineage>
        <taxon>Bacteria</taxon>
        <taxon>Bacillati</taxon>
        <taxon>Bacillota</taxon>
        <taxon>Bacilli</taxon>
        <taxon>Bacillales</taxon>
        <taxon>Paenibacillaceae</taxon>
        <taxon>Paenibacillus</taxon>
    </lineage>
</organism>
<name>A0ABW3SI84_9BACL</name>
<accession>A0ABW3SI84</accession>
<evidence type="ECO:0000313" key="1">
    <source>
        <dbReference type="EMBL" id="MFD1184509.1"/>
    </source>
</evidence>
<sequence length="342" mass="40228">MSSEFIRKIRFFRYGQNLCKKYLRIDFNYKCAYCHTSEAEVISGHKYFEIDHFMPQVLSDDTYDVHQYDNLFYSCRLCNGPSGKSDTWNELLLNPCKEKIYGTHIALSTAEDFKLQVLTPRGEQFIETFKLNQKSQRKIRQKRVEHQRLIAQRTNALRNVISQIEAAENPDLLTEGLKEKLESMLISFEEETVGPYYSNIEESCSPDNINEQIFEAELQKVCNFEKVYHDFDIDYMFVEGINRVFCYHRIVDNLVFQNRRKSLRITMKQAKNWMDSIDSLLVVVFSVVNNTFYYVNFQEHIERNPIDPSSQYYSIWINENDILTKESILAGYSPRPLGASSG</sequence>
<keyword evidence="2" id="KW-1185">Reference proteome</keyword>
<evidence type="ECO:0000313" key="2">
    <source>
        <dbReference type="Proteomes" id="UP001597211"/>
    </source>
</evidence>
<gene>
    <name evidence="1" type="ORF">ACFQ2Z_24575</name>
</gene>
<keyword evidence="1" id="KW-0378">Hydrolase</keyword>
<dbReference type="Proteomes" id="UP001597211">
    <property type="component" value="Unassembled WGS sequence"/>
</dbReference>
<dbReference type="GO" id="GO:0004519">
    <property type="term" value="F:endonuclease activity"/>
    <property type="evidence" value="ECO:0007669"/>
    <property type="project" value="UniProtKB-KW"/>
</dbReference>
<dbReference type="RefSeq" id="WP_178020363.1">
    <property type="nucleotide sequence ID" value="NZ_JAKSXN010000116.1"/>
</dbReference>
<dbReference type="EMBL" id="JBHTKZ010000105">
    <property type="protein sequence ID" value="MFD1184509.1"/>
    <property type="molecule type" value="Genomic_DNA"/>
</dbReference>
<protein>
    <submittedName>
        <fullName evidence="1">HNH endonuclease</fullName>
    </submittedName>
</protein>
<keyword evidence="1" id="KW-0540">Nuclease</keyword>
<keyword evidence="1" id="KW-0255">Endonuclease</keyword>
<comment type="caution">
    <text evidence="1">The sequence shown here is derived from an EMBL/GenBank/DDBJ whole genome shotgun (WGS) entry which is preliminary data.</text>
</comment>